<dbReference type="EMBL" id="CABPRV010000001">
    <property type="protein sequence ID" value="VVD65271.1"/>
    <property type="molecule type" value="Genomic_DNA"/>
</dbReference>
<feature type="compositionally biased region" description="Polar residues" evidence="2">
    <location>
        <begin position="124"/>
        <end position="133"/>
    </location>
</feature>
<feature type="domain" description="Peptidoglycan binding-like" evidence="3">
    <location>
        <begin position="49"/>
        <end position="104"/>
    </location>
</feature>
<dbReference type="SUPFAM" id="SSF47090">
    <property type="entry name" value="PGBD-like"/>
    <property type="match status" value="1"/>
</dbReference>
<organism evidence="4 5">
    <name type="scientific">Pandoraea capi</name>
    <dbReference type="NCBI Taxonomy" id="2508286"/>
    <lineage>
        <taxon>Bacteria</taxon>
        <taxon>Pseudomonadati</taxon>
        <taxon>Pseudomonadota</taxon>
        <taxon>Betaproteobacteria</taxon>
        <taxon>Burkholderiales</taxon>
        <taxon>Burkholderiaceae</taxon>
        <taxon>Pandoraea</taxon>
    </lineage>
</organism>
<dbReference type="InterPro" id="IPR036505">
    <property type="entry name" value="Amidase/PGRP_sf"/>
</dbReference>
<dbReference type="InterPro" id="IPR036365">
    <property type="entry name" value="PGBD-like_sf"/>
</dbReference>
<evidence type="ECO:0000259" key="3">
    <source>
        <dbReference type="Pfam" id="PF01471"/>
    </source>
</evidence>
<dbReference type="InterPro" id="IPR051206">
    <property type="entry name" value="NAMLAA_amidase_2"/>
</dbReference>
<gene>
    <name evidence="4" type="ORF">PCA20602_00320</name>
</gene>
<dbReference type="InterPro" id="IPR002477">
    <property type="entry name" value="Peptidoglycan-bd-like"/>
</dbReference>
<keyword evidence="5" id="KW-1185">Reference proteome</keyword>
<name>A0ABY6VMG8_9BURK</name>
<evidence type="ECO:0000256" key="1">
    <source>
        <dbReference type="ARBA" id="ARBA00007553"/>
    </source>
</evidence>
<evidence type="ECO:0000256" key="2">
    <source>
        <dbReference type="SAM" id="MobiDB-lite"/>
    </source>
</evidence>
<sequence>MVGHADVAPGRKLDPGPLFPWQTLHERGIGAWPDTATAPFYRDHMPYAGDVATVQAKLRTYGYDTPQTGQLDPATTNVIESFQMHFCASHRYNGVPDAQTVAVLDALLEKYLDVPRPSADVTAKNRSAATGPNSPDDAASAVYLHP</sequence>
<proteinExistence type="inferred from homology"/>
<protein>
    <submittedName>
        <fullName evidence="4">N-acetylmuramoyl-L-alanine amidase</fullName>
    </submittedName>
</protein>
<dbReference type="PANTHER" id="PTHR30417:SF1">
    <property type="entry name" value="N-ACETYLMURAMOYL-L-ALANINE AMIDASE AMID"/>
    <property type="match status" value="1"/>
</dbReference>
<dbReference type="Pfam" id="PF01471">
    <property type="entry name" value="PG_binding_1"/>
    <property type="match status" value="1"/>
</dbReference>
<dbReference type="InterPro" id="IPR036366">
    <property type="entry name" value="PGBDSf"/>
</dbReference>
<dbReference type="PANTHER" id="PTHR30417">
    <property type="entry name" value="N-ACETYLMURAMOYL-L-ALANINE AMIDASE AMID"/>
    <property type="match status" value="1"/>
</dbReference>
<accession>A0ABY6VMG8</accession>
<comment type="similarity">
    <text evidence="1">Belongs to the N-acetylmuramoyl-L-alanine amidase 2 family.</text>
</comment>
<dbReference type="SUPFAM" id="SSF55846">
    <property type="entry name" value="N-acetylmuramoyl-L-alanine amidase-like"/>
    <property type="match status" value="1"/>
</dbReference>
<reference evidence="4 5" key="1">
    <citation type="submission" date="2019-08" db="EMBL/GenBank/DDBJ databases">
        <authorList>
            <person name="Peeters C."/>
        </authorList>
    </citation>
    <scope>NUCLEOTIDE SEQUENCE [LARGE SCALE GENOMIC DNA]</scope>
    <source>
        <strain evidence="4 5">LMG 20602</strain>
    </source>
</reference>
<evidence type="ECO:0000313" key="4">
    <source>
        <dbReference type="EMBL" id="VVD65271.1"/>
    </source>
</evidence>
<comment type="caution">
    <text evidence="4">The sequence shown here is derived from an EMBL/GenBank/DDBJ whole genome shotgun (WGS) entry which is preliminary data.</text>
</comment>
<feature type="region of interest" description="Disordered" evidence="2">
    <location>
        <begin position="119"/>
        <end position="146"/>
    </location>
</feature>
<dbReference type="Gene3D" id="1.10.101.10">
    <property type="entry name" value="PGBD-like superfamily/PGBD"/>
    <property type="match status" value="1"/>
</dbReference>
<dbReference type="Gene3D" id="3.40.80.10">
    <property type="entry name" value="Peptidoglycan recognition protein-like"/>
    <property type="match status" value="1"/>
</dbReference>
<dbReference type="Proteomes" id="UP000366065">
    <property type="component" value="Unassembled WGS sequence"/>
</dbReference>
<evidence type="ECO:0000313" key="5">
    <source>
        <dbReference type="Proteomes" id="UP000366065"/>
    </source>
</evidence>